<accession>A0A2G5TWK0</accession>
<proteinExistence type="predicted"/>
<feature type="transmembrane region" description="Helical" evidence="1">
    <location>
        <begin position="32"/>
        <end position="58"/>
    </location>
</feature>
<feature type="chain" id="PRO_5013915741" evidence="2">
    <location>
        <begin position="17"/>
        <end position="74"/>
    </location>
</feature>
<dbReference type="Proteomes" id="UP000230233">
    <property type="component" value="Chromosome IV"/>
</dbReference>
<keyword evidence="1" id="KW-0812">Transmembrane</keyword>
<keyword evidence="2" id="KW-0732">Signal</keyword>
<organism evidence="3 4">
    <name type="scientific">Caenorhabditis nigoni</name>
    <dbReference type="NCBI Taxonomy" id="1611254"/>
    <lineage>
        <taxon>Eukaryota</taxon>
        <taxon>Metazoa</taxon>
        <taxon>Ecdysozoa</taxon>
        <taxon>Nematoda</taxon>
        <taxon>Chromadorea</taxon>
        <taxon>Rhabditida</taxon>
        <taxon>Rhabditina</taxon>
        <taxon>Rhabditomorpha</taxon>
        <taxon>Rhabditoidea</taxon>
        <taxon>Rhabditidae</taxon>
        <taxon>Peloderinae</taxon>
        <taxon>Caenorhabditis</taxon>
    </lineage>
</organism>
<dbReference type="EMBL" id="PDUG01000004">
    <property type="protein sequence ID" value="PIC31690.1"/>
    <property type="molecule type" value="Genomic_DNA"/>
</dbReference>
<evidence type="ECO:0000313" key="4">
    <source>
        <dbReference type="Proteomes" id="UP000230233"/>
    </source>
</evidence>
<reference evidence="4" key="1">
    <citation type="submission" date="2017-10" db="EMBL/GenBank/DDBJ databases">
        <title>Rapid genome shrinkage in a self-fertile nematode reveals novel sperm competition proteins.</title>
        <authorList>
            <person name="Yin D."/>
            <person name="Schwarz E.M."/>
            <person name="Thomas C.G."/>
            <person name="Felde R.L."/>
            <person name="Korf I.F."/>
            <person name="Cutter A.D."/>
            <person name="Schartner C.M."/>
            <person name="Ralston E.J."/>
            <person name="Meyer B.J."/>
            <person name="Haag E.S."/>
        </authorList>
    </citation>
    <scope>NUCLEOTIDE SEQUENCE [LARGE SCALE GENOMIC DNA]</scope>
    <source>
        <strain evidence="4">JU1422</strain>
    </source>
</reference>
<feature type="signal peptide" evidence="2">
    <location>
        <begin position="1"/>
        <end position="16"/>
    </location>
</feature>
<sequence length="74" mass="8293">MSTWIHLLLLLPIISAAEVKQWNDYSKEEQNAAIWIWLIIIGVSIGISVSIAAGAFFVMSRRNRNQGGQVMVVH</sequence>
<protein>
    <submittedName>
        <fullName evidence="3">Uncharacterized protein</fullName>
    </submittedName>
</protein>
<evidence type="ECO:0000256" key="1">
    <source>
        <dbReference type="SAM" id="Phobius"/>
    </source>
</evidence>
<evidence type="ECO:0000313" key="3">
    <source>
        <dbReference type="EMBL" id="PIC31690.1"/>
    </source>
</evidence>
<dbReference type="AlphaFoldDB" id="A0A2G5TWK0"/>
<gene>
    <name evidence="3" type="primary">Cnig_chr_IV.g12304</name>
    <name evidence="3" type="ORF">B9Z55_012304</name>
</gene>
<evidence type="ECO:0000256" key="2">
    <source>
        <dbReference type="SAM" id="SignalP"/>
    </source>
</evidence>
<keyword evidence="1" id="KW-0472">Membrane</keyword>
<comment type="caution">
    <text evidence="3">The sequence shown here is derived from an EMBL/GenBank/DDBJ whole genome shotgun (WGS) entry which is preliminary data.</text>
</comment>
<keyword evidence="4" id="KW-1185">Reference proteome</keyword>
<keyword evidence="1" id="KW-1133">Transmembrane helix</keyword>
<name>A0A2G5TWK0_9PELO</name>
<dbReference type="OrthoDB" id="5898247at2759"/>